<dbReference type="Pfam" id="PF00005">
    <property type="entry name" value="ABC_tran"/>
    <property type="match status" value="1"/>
</dbReference>
<dbReference type="PROSITE" id="PS50893">
    <property type="entry name" value="ABC_TRANSPORTER_2"/>
    <property type="match status" value="1"/>
</dbReference>
<evidence type="ECO:0000256" key="7">
    <source>
        <dbReference type="SAM" id="Phobius"/>
    </source>
</evidence>
<dbReference type="InterPro" id="IPR039421">
    <property type="entry name" value="Type_1_exporter"/>
</dbReference>
<feature type="transmembrane region" description="Helical" evidence="7">
    <location>
        <begin position="145"/>
        <end position="165"/>
    </location>
</feature>
<dbReference type="SUPFAM" id="SSF52540">
    <property type="entry name" value="P-loop containing nucleoside triphosphate hydrolases"/>
    <property type="match status" value="1"/>
</dbReference>
<sequence length="609" mass="69393">MKKKSEQKYTAINNIWFLLKEIAVYDKKLFLYVGLASVSGMLLPLATLGLTAIVIEGVSTGQNVEWLIGTFVALLVGVLVLTVLSKTNMMKLQMQGNIFRVIILNRLAVHLMKIDFDVFDGDEGQEKINKAFDTASNPHQAFQHIFLVLEGLTKSILGFLLYSYILVDIHWLFIVLVGVSSVINFLYSLHINTLEDDNKKVVSPVNRKITYLTEQTGHFQRAKDMRLYKMENWFGDIFSQLSQEKYQLTHQVRRRKIGGNILDGGFKLVIDLVAYVLLIQMIISGEISVASFTVYFGAIATLSQWISGILRRIVDLNKAGMEIDDYREFMELKSTRNHGEGVETEVSPSLPYSIEFKNVSYRYPEAETDTIKEFNLTIKPGEKMALVGVNGAGKSTLIKLLTGLYRPTEGEILINGHRMDEYNLDDYYALFSVVFQDYYELPVTIEDMVLQGKEKDDVYLNKVEKESGLKHVYQSLPKGRETKLVKRIFSDAVDLSGGQKQKLQLAKALYKNGPILILDEPTAALDSIAESEIYQQYESLSKNKTSIFISHRLASTRFCDRIVFLEDGKIIEEGTHSELMRLRGKYFDMFETQSYYYKNEVGEKQHAIV</sequence>
<keyword evidence="3" id="KW-0547">Nucleotide-binding</keyword>
<comment type="subcellular location">
    <subcellularLocation>
        <location evidence="1">Cell membrane</location>
        <topology evidence="1">Multi-pass membrane protein</topology>
    </subcellularLocation>
</comment>
<dbReference type="InterPro" id="IPR017871">
    <property type="entry name" value="ABC_transporter-like_CS"/>
</dbReference>
<feature type="domain" description="ABC transmembrane type-1" evidence="9">
    <location>
        <begin position="33"/>
        <end position="318"/>
    </location>
</feature>
<feature type="domain" description="ABC transporter" evidence="8">
    <location>
        <begin position="354"/>
        <end position="592"/>
    </location>
</feature>
<evidence type="ECO:0000259" key="8">
    <source>
        <dbReference type="PROSITE" id="PS50893"/>
    </source>
</evidence>
<gene>
    <name evidence="10" type="ORF">GCM10008932_19960</name>
</gene>
<feature type="transmembrane region" description="Helical" evidence="7">
    <location>
        <begin position="289"/>
        <end position="310"/>
    </location>
</feature>
<keyword evidence="6 7" id="KW-0472">Membrane</keyword>
<evidence type="ECO:0000256" key="1">
    <source>
        <dbReference type="ARBA" id="ARBA00004651"/>
    </source>
</evidence>
<comment type="caution">
    <text evidence="10">The sequence shown here is derived from an EMBL/GenBank/DDBJ whole genome shotgun (WGS) entry which is preliminary data.</text>
</comment>
<accession>A0ABN0XN03</accession>
<dbReference type="PROSITE" id="PS00211">
    <property type="entry name" value="ABC_TRANSPORTER_1"/>
    <property type="match status" value="1"/>
</dbReference>
<dbReference type="PROSITE" id="PS50929">
    <property type="entry name" value="ABC_TM1F"/>
    <property type="match status" value="1"/>
</dbReference>
<dbReference type="GO" id="GO:0005524">
    <property type="term" value="F:ATP binding"/>
    <property type="evidence" value="ECO:0007669"/>
    <property type="project" value="UniProtKB-KW"/>
</dbReference>
<name>A0ABN0XN03_9LACT</name>
<feature type="transmembrane region" description="Helical" evidence="7">
    <location>
        <begin position="264"/>
        <end position="283"/>
    </location>
</feature>
<reference evidence="10 11" key="1">
    <citation type="journal article" date="2019" name="Int. J. Syst. Evol. Microbiol.">
        <title>The Global Catalogue of Microorganisms (GCM) 10K type strain sequencing project: providing services to taxonomists for standard genome sequencing and annotation.</title>
        <authorList>
            <consortium name="The Broad Institute Genomics Platform"/>
            <consortium name="The Broad Institute Genome Sequencing Center for Infectious Disease"/>
            <person name="Wu L."/>
            <person name="Ma J."/>
        </authorList>
    </citation>
    <scope>NUCLEOTIDE SEQUENCE [LARGE SCALE GENOMIC DNA]</scope>
    <source>
        <strain evidence="10 11">JCM 12662</strain>
    </source>
</reference>
<evidence type="ECO:0000256" key="3">
    <source>
        <dbReference type="ARBA" id="ARBA00022741"/>
    </source>
</evidence>
<dbReference type="Gene3D" id="1.20.1560.10">
    <property type="entry name" value="ABC transporter type 1, transmembrane domain"/>
    <property type="match status" value="1"/>
</dbReference>
<dbReference type="InterPro" id="IPR003593">
    <property type="entry name" value="AAA+_ATPase"/>
</dbReference>
<protein>
    <submittedName>
        <fullName evidence="10">ABC transporter ATP-binding protein</fullName>
    </submittedName>
</protein>
<keyword evidence="2 7" id="KW-0812">Transmembrane</keyword>
<proteinExistence type="predicted"/>
<dbReference type="SUPFAM" id="SSF90123">
    <property type="entry name" value="ABC transporter transmembrane region"/>
    <property type="match status" value="1"/>
</dbReference>
<dbReference type="Gene3D" id="3.40.50.300">
    <property type="entry name" value="P-loop containing nucleotide triphosphate hydrolases"/>
    <property type="match status" value="1"/>
</dbReference>
<dbReference type="Proteomes" id="UP001501166">
    <property type="component" value="Unassembled WGS sequence"/>
</dbReference>
<evidence type="ECO:0000256" key="6">
    <source>
        <dbReference type="ARBA" id="ARBA00023136"/>
    </source>
</evidence>
<dbReference type="PANTHER" id="PTHR43394:SF1">
    <property type="entry name" value="ATP-BINDING CASSETTE SUB-FAMILY B MEMBER 10, MITOCHONDRIAL"/>
    <property type="match status" value="1"/>
</dbReference>
<dbReference type="SMART" id="SM00382">
    <property type="entry name" value="AAA"/>
    <property type="match status" value="1"/>
</dbReference>
<dbReference type="PANTHER" id="PTHR43394">
    <property type="entry name" value="ATP-DEPENDENT PERMEASE MDL1, MITOCHONDRIAL"/>
    <property type="match status" value="1"/>
</dbReference>
<dbReference type="InterPro" id="IPR011527">
    <property type="entry name" value="ABC1_TM_dom"/>
</dbReference>
<evidence type="ECO:0000259" key="9">
    <source>
        <dbReference type="PROSITE" id="PS50929"/>
    </source>
</evidence>
<evidence type="ECO:0000313" key="10">
    <source>
        <dbReference type="EMBL" id="GAA0368113.1"/>
    </source>
</evidence>
<organism evidence="10 11">
    <name type="scientific">Alkalibacterium iburiense</name>
    <dbReference type="NCBI Taxonomy" id="290589"/>
    <lineage>
        <taxon>Bacteria</taxon>
        <taxon>Bacillati</taxon>
        <taxon>Bacillota</taxon>
        <taxon>Bacilli</taxon>
        <taxon>Lactobacillales</taxon>
        <taxon>Carnobacteriaceae</taxon>
        <taxon>Alkalibacterium</taxon>
    </lineage>
</organism>
<feature type="transmembrane region" description="Helical" evidence="7">
    <location>
        <begin position="171"/>
        <end position="189"/>
    </location>
</feature>
<evidence type="ECO:0000256" key="4">
    <source>
        <dbReference type="ARBA" id="ARBA00022840"/>
    </source>
</evidence>
<keyword evidence="5 7" id="KW-1133">Transmembrane helix</keyword>
<evidence type="ECO:0000313" key="11">
    <source>
        <dbReference type="Proteomes" id="UP001501166"/>
    </source>
</evidence>
<evidence type="ECO:0000256" key="2">
    <source>
        <dbReference type="ARBA" id="ARBA00022692"/>
    </source>
</evidence>
<evidence type="ECO:0000256" key="5">
    <source>
        <dbReference type="ARBA" id="ARBA00022989"/>
    </source>
</evidence>
<dbReference type="InterPro" id="IPR027417">
    <property type="entry name" value="P-loop_NTPase"/>
</dbReference>
<keyword evidence="11" id="KW-1185">Reference proteome</keyword>
<dbReference type="EMBL" id="BAAACW010000128">
    <property type="protein sequence ID" value="GAA0368113.1"/>
    <property type="molecule type" value="Genomic_DNA"/>
</dbReference>
<keyword evidence="4 10" id="KW-0067">ATP-binding</keyword>
<feature type="transmembrane region" description="Helical" evidence="7">
    <location>
        <begin position="29"/>
        <end position="54"/>
    </location>
</feature>
<dbReference type="RefSeq" id="WP_343756253.1">
    <property type="nucleotide sequence ID" value="NZ_BAAACW010000128.1"/>
</dbReference>
<dbReference type="InterPro" id="IPR003439">
    <property type="entry name" value="ABC_transporter-like_ATP-bd"/>
</dbReference>
<dbReference type="InterPro" id="IPR036640">
    <property type="entry name" value="ABC1_TM_sf"/>
</dbReference>
<feature type="transmembrane region" description="Helical" evidence="7">
    <location>
        <begin position="66"/>
        <end position="84"/>
    </location>
</feature>